<keyword evidence="2 5" id="KW-0808">Transferase</keyword>
<dbReference type="SUPFAM" id="SSF53756">
    <property type="entry name" value="UDP-Glycosyltransferase/glycogen phosphorylase"/>
    <property type="match status" value="1"/>
</dbReference>
<dbReference type="SUPFAM" id="SSF53448">
    <property type="entry name" value="Nucleotide-diphospho-sugar transferases"/>
    <property type="match status" value="1"/>
</dbReference>
<evidence type="ECO:0000259" key="3">
    <source>
        <dbReference type="Pfam" id="PF00534"/>
    </source>
</evidence>
<dbReference type="EMBL" id="FQYQ01000017">
    <property type="protein sequence ID" value="SHJ33534.1"/>
    <property type="molecule type" value="Genomic_DNA"/>
</dbReference>
<proteinExistence type="predicted"/>
<dbReference type="CDD" id="cd03801">
    <property type="entry name" value="GT4_PimA-like"/>
    <property type="match status" value="1"/>
</dbReference>
<dbReference type="OrthoDB" id="176403at2"/>
<dbReference type="Pfam" id="PF00534">
    <property type="entry name" value="Glycos_transf_1"/>
    <property type="match status" value="1"/>
</dbReference>
<accession>A0A1M6IGH0</accession>
<dbReference type="Gene3D" id="3.40.50.2000">
    <property type="entry name" value="Glycogen Phosphorylase B"/>
    <property type="match status" value="2"/>
</dbReference>
<organism evidence="5 6">
    <name type="scientific">Pseudobutyrivibrio xylanivorans DSM 14809</name>
    <dbReference type="NCBI Taxonomy" id="1123012"/>
    <lineage>
        <taxon>Bacteria</taxon>
        <taxon>Bacillati</taxon>
        <taxon>Bacillota</taxon>
        <taxon>Clostridia</taxon>
        <taxon>Lachnospirales</taxon>
        <taxon>Lachnospiraceae</taxon>
        <taxon>Pseudobutyrivibrio</taxon>
    </lineage>
</organism>
<dbReference type="InterPro" id="IPR001296">
    <property type="entry name" value="Glyco_trans_1"/>
</dbReference>
<dbReference type="PANTHER" id="PTHR22916:SF51">
    <property type="entry name" value="GLYCOSYLTRANSFERASE EPSH-RELATED"/>
    <property type="match status" value="1"/>
</dbReference>
<dbReference type="InterPro" id="IPR001173">
    <property type="entry name" value="Glyco_trans_2-like"/>
</dbReference>
<dbReference type="GO" id="GO:0016757">
    <property type="term" value="F:glycosyltransferase activity"/>
    <property type="evidence" value="ECO:0007669"/>
    <property type="project" value="UniProtKB-KW"/>
</dbReference>
<dbReference type="AlphaFoldDB" id="A0A1M6IGH0"/>
<dbReference type="CDD" id="cd00761">
    <property type="entry name" value="Glyco_tranf_GTA_type"/>
    <property type="match status" value="1"/>
</dbReference>
<sequence length="699" mass="80017">MKKIAIIAPCILPVPASKGGAVEELITCIVNQNEISKKYAIDLYTVADHSYELKKYSCTNIIQISPKGIISKLDRVCDKYYRSIKIKSAKRLLDKQIIAAFMEESSKMDGSYSAVIVENQMSLAIELLKRTGFSRDYPIYFHMHNDVDVYRTPKYISTLVSNGVQFIAVSQYIKTQILKYSEDAVVHLLYNGISLNEYSMTTRIDDGMIRFLYAGRIIPNKGVMEAVEAFIQMLIRVTPELKNRLIFEIIGFSDRLCSYEKKIFNKAEKYHENIICHKRLATTQMAEKYNEFDVVVMPTVDEEPFGLVALETIAKGMALITTNSGAIPEVVGDGAVIVDKNSDFIQKLSLEMEKLAVDSDYRNLLGKKAFSVARRVVEFDINSYYYRLVNILDTECSQNKISVIVPIYNAKNELERCINSLLNQTYRDLEIILINDGSTDGSDIICDNYKNVDSRVRVIHQENRGLSGARNAGLDASTGSYIFFVDSDDYLEADTLDKLMKHLIECKADVAACGFVQVFDTLPDEPFTNVKPGIWSGREAVMQMMSNNNLCTTAWNKLYKSELWKDIRFPEGRLHEDEATTYKVLYKSKIVTYMPDCFYKYYQRDNSIMKSGLEKRYGDYLLAIEERIQYFKKLNEQHLVDYSILVLLQYIKYVYRNVNGTTKGRARTQYNELLGKYGVPKSISLRKKIALIVFRIIKA</sequence>
<evidence type="ECO:0000313" key="5">
    <source>
        <dbReference type="EMBL" id="SHJ33534.1"/>
    </source>
</evidence>
<gene>
    <name evidence="5" type="ORF">SAMN02745725_02318</name>
</gene>
<evidence type="ECO:0000256" key="1">
    <source>
        <dbReference type="ARBA" id="ARBA00022676"/>
    </source>
</evidence>
<keyword evidence="1" id="KW-0328">Glycosyltransferase</keyword>
<feature type="domain" description="Glycosyl transferase family 1" evidence="3">
    <location>
        <begin position="203"/>
        <end position="369"/>
    </location>
</feature>
<dbReference type="Proteomes" id="UP000184185">
    <property type="component" value="Unassembled WGS sequence"/>
</dbReference>
<dbReference type="Gene3D" id="3.90.550.10">
    <property type="entry name" value="Spore Coat Polysaccharide Biosynthesis Protein SpsA, Chain A"/>
    <property type="match status" value="1"/>
</dbReference>
<reference evidence="5 6" key="1">
    <citation type="submission" date="2016-11" db="EMBL/GenBank/DDBJ databases">
        <authorList>
            <person name="Jaros S."/>
            <person name="Januszkiewicz K."/>
            <person name="Wedrychowicz H."/>
        </authorList>
    </citation>
    <scope>NUCLEOTIDE SEQUENCE [LARGE SCALE GENOMIC DNA]</scope>
    <source>
        <strain evidence="5 6">DSM 14809</strain>
    </source>
</reference>
<name>A0A1M6IGH0_PSEXY</name>
<protein>
    <submittedName>
        <fullName evidence="5">Glycosyltransferases, probably involved in cell wall biogenesis</fullName>
    </submittedName>
</protein>
<evidence type="ECO:0000259" key="4">
    <source>
        <dbReference type="Pfam" id="PF00535"/>
    </source>
</evidence>
<dbReference type="PANTHER" id="PTHR22916">
    <property type="entry name" value="GLYCOSYLTRANSFERASE"/>
    <property type="match status" value="1"/>
</dbReference>
<dbReference type="InterPro" id="IPR029044">
    <property type="entry name" value="Nucleotide-diphossugar_trans"/>
</dbReference>
<keyword evidence="6" id="KW-1185">Reference proteome</keyword>
<feature type="domain" description="Glycosyltransferase 2-like" evidence="4">
    <location>
        <begin position="402"/>
        <end position="526"/>
    </location>
</feature>
<evidence type="ECO:0000256" key="2">
    <source>
        <dbReference type="ARBA" id="ARBA00022679"/>
    </source>
</evidence>
<dbReference type="RefSeq" id="WP_072918181.1">
    <property type="nucleotide sequence ID" value="NZ_FQYQ01000017.1"/>
</dbReference>
<evidence type="ECO:0000313" key="6">
    <source>
        <dbReference type="Proteomes" id="UP000184185"/>
    </source>
</evidence>
<dbReference type="Pfam" id="PF00535">
    <property type="entry name" value="Glycos_transf_2"/>
    <property type="match status" value="1"/>
</dbReference>